<keyword evidence="5 9" id="KW-0812">Transmembrane</keyword>
<comment type="function">
    <text evidence="9">Part of the tripartite ATP-independent periplasmic (TRAP) transport system.</text>
</comment>
<feature type="domain" description="Tripartite ATP-independent periplasmic transporters DctQ component" evidence="10">
    <location>
        <begin position="31"/>
        <end position="162"/>
    </location>
</feature>
<dbReference type="GO" id="GO:0005886">
    <property type="term" value="C:plasma membrane"/>
    <property type="evidence" value="ECO:0007669"/>
    <property type="project" value="UniProtKB-SubCell"/>
</dbReference>
<evidence type="ECO:0000256" key="1">
    <source>
        <dbReference type="ARBA" id="ARBA00004429"/>
    </source>
</evidence>
<gene>
    <name evidence="11" type="ORF">SAMN04489859_10754</name>
</gene>
<evidence type="ECO:0000256" key="7">
    <source>
        <dbReference type="ARBA" id="ARBA00023136"/>
    </source>
</evidence>
<comment type="similarity">
    <text evidence="8 9">Belongs to the TRAP transporter small permease family.</text>
</comment>
<evidence type="ECO:0000256" key="6">
    <source>
        <dbReference type="ARBA" id="ARBA00022989"/>
    </source>
</evidence>
<evidence type="ECO:0000256" key="5">
    <source>
        <dbReference type="ARBA" id="ARBA00022692"/>
    </source>
</evidence>
<comment type="subunit">
    <text evidence="9">The complex comprises the extracytoplasmic solute receptor protein and the two transmembrane proteins.</text>
</comment>
<feature type="transmembrane region" description="Helical" evidence="9">
    <location>
        <begin position="93"/>
        <end position="114"/>
    </location>
</feature>
<keyword evidence="4 9" id="KW-0997">Cell inner membrane</keyword>
<evidence type="ECO:0000256" key="4">
    <source>
        <dbReference type="ARBA" id="ARBA00022519"/>
    </source>
</evidence>
<keyword evidence="6 9" id="KW-1133">Transmembrane helix</keyword>
<feature type="transmembrane region" description="Helical" evidence="9">
    <location>
        <begin position="55"/>
        <end position="72"/>
    </location>
</feature>
<dbReference type="GO" id="GO:0022857">
    <property type="term" value="F:transmembrane transporter activity"/>
    <property type="evidence" value="ECO:0007669"/>
    <property type="project" value="UniProtKB-UniRule"/>
</dbReference>
<evidence type="ECO:0000256" key="2">
    <source>
        <dbReference type="ARBA" id="ARBA00022448"/>
    </source>
</evidence>
<evidence type="ECO:0000256" key="3">
    <source>
        <dbReference type="ARBA" id="ARBA00022475"/>
    </source>
</evidence>
<keyword evidence="7 9" id="KW-0472">Membrane</keyword>
<dbReference type="AlphaFoldDB" id="A0A1H8NZR0"/>
<name>A0A1H8NZR0_9RHOB</name>
<dbReference type="PANTHER" id="PTHR35011">
    <property type="entry name" value="2,3-DIKETO-L-GULONATE TRAP TRANSPORTER SMALL PERMEASE PROTEIN YIAM"/>
    <property type="match status" value="1"/>
</dbReference>
<feature type="transmembrane region" description="Helical" evidence="9">
    <location>
        <begin position="137"/>
        <end position="161"/>
    </location>
</feature>
<protein>
    <recommendedName>
        <fullName evidence="9">TRAP transporter small permease protein</fullName>
    </recommendedName>
</protein>
<feature type="transmembrane region" description="Helical" evidence="9">
    <location>
        <begin position="21"/>
        <end position="43"/>
    </location>
</feature>
<proteinExistence type="inferred from homology"/>
<dbReference type="InterPro" id="IPR055348">
    <property type="entry name" value="DctQ"/>
</dbReference>
<keyword evidence="12" id="KW-1185">Reference proteome</keyword>
<dbReference type="Pfam" id="PF04290">
    <property type="entry name" value="DctQ"/>
    <property type="match status" value="1"/>
</dbReference>
<dbReference type="GO" id="GO:0015740">
    <property type="term" value="P:C4-dicarboxylate transport"/>
    <property type="evidence" value="ECO:0007669"/>
    <property type="project" value="TreeGrafter"/>
</dbReference>
<keyword evidence="2 9" id="KW-0813">Transport</keyword>
<evidence type="ECO:0000256" key="9">
    <source>
        <dbReference type="RuleBase" id="RU369079"/>
    </source>
</evidence>
<evidence type="ECO:0000256" key="8">
    <source>
        <dbReference type="ARBA" id="ARBA00038436"/>
    </source>
</evidence>
<evidence type="ECO:0000313" key="12">
    <source>
        <dbReference type="Proteomes" id="UP000199054"/>
    </source>
</evidence>
<dbReference type="STRING" id="34002.SAMN04489859_10754"/>
<keyword evidence="3" id="KW-1003">Cell membrane</keyword>
<organism evidence="11 12">
    <name type="scientific">Paracoccus alcaliphilus</name>
    <dbReference type="NCBI Taxonomy" id="34002"/>
    <lineage>
        <taxon>Bacteria</taxon>
        <taxon>Pseudomonadati</taxon>
        <taxon>Pseudomonadota</taxon>
        <taxon>Alphaproteobacteria</taxon>
        <taxon>Rhodobacterales</taxon>
        <taxon>Paracoccaceae</taxon>
        <taxon>Paracoccus</taxon>
    </lineage>
</organism>
<evidence type="ECO:0000313" key="11">
    <source>
        <dbReference type="EMBL" id="SEO35092.1"/>
    </source>
</evidence>
<dbReference type="EMBL" id="FODE01000075">
    <property type="protein sequence ID" value="SEO35092.1"/>
    <property type="molecule type" value="Genomic_DNA"/>
</dbReference>
<reference evidence="11 12" key="1">
    <citation type="submission" date="2016-10" db="EMBL/GenBank/DDBJ databases">
        <authorList>
            <person name="de Groot N.N."/>
        </authorList>
    </citation>
    <scope>NUCLEOTIDE SEQUENCE [LARGE SCALE GENOMIC DNA]</scope>
    <source>
        <strain evidence="11 12">DSM 8512</strain>
    </source>
</reference>
<sequence length="177" mass="20416">MTQSQFHRSRVVRFFDLYAEESIACALIVLMTFCVLLQVFSRYFYDLGVHWTEEVAAYSMVWAVYLGAIVGIRHHFHIRMLLLVQKLPRGFGLASIMLGDVLWMGFNILMIIYASDYLIRLFSFVNASVSLGIEQEWLHSIILIAYVLMSVRVIQVYVLWFRGGCIGLPAREHEADA</sequence>
<evidence type="ECO:0000259" key="10">
    <source>
        <dbReference type="Pfam" id="PF04290"/>
    </source>
</evidence>
<dbReference type="Proteomes" id="UP000199054">
    <property type="component" value="Unassembled WGS sequence"/>
</dbReference>
<accession>A0A1H8NZR0</accession>
<dbReference type="InterPro" id="IPR007387">
    <property type="entry name" value="TRAP_DctQ"/>
</dbReference>
<dbReference type="PANTHER" id="PTHR35011:SF2">
    <property type="entry name" value="2,3-DIKETO-L-GULONATE TRAP TRANSPORTER SMALL PERMEASE PROTEIN YIAM"/>
    <property type="match status" value="1"/>
</dbReference>
<comment type="subcellular location">
    <subcellularLocation>
        <location evidence="1 9">Cell inner membrane</location>
        <topology evidence="1 9">Multi-pass membrane protein</topology>
    </subcellularLocation>
</comment>